<dbReference type="EMBL" id="CH471078">
    <property type="protein sequence ID" value="EAW66285.1"/>
    <property type="molecule type" value="Genomic_DNA"/>
</dbReference>
<dbReference type="EMBL" id="M94081">
    <property type="protein sequence ID" value="AAB86765.1"/>
    <property type="molecule type" value="Genomic_DNA"/>
</dbReference>
<organism evidence="1">
    <name type="scientific">Homo sapiens</name>
    <name type="common">Human</name>
    <dbReference type="NCBI Taxonomy" id="9606"/>
    <lineage>
        <taxon>Eukaryota</taxon>
        <taxon>Metazoa</taxon>
        <taxon>Chordata</taxon>
        <taxon>Craniata</taxon>
        <taxon>Vertebrata</taxon>
        <taxon>Euteleostomi</taxon>
        <taxon>Mammalia</taxon>
        <taxon>Eutheria</taxon>
        <taxon>Euarchontoglires</taxon>
        <taxon>Primates</taxon>
        <taxon>Haplorrhini</taxon>
        <taxon>Catarrhini</taxon>
        <taxon>Hominidae</taxon>
        <taxon>Homo</taxon>
    </lineage>
</organism>
<reference evidence="2" key="2">
    <citation type="journal article" date="2001" name="Science">
        <title>The sequence of the human genome.</title>
        <authorList>
            <person name="Venter J.C."/>
            <person name="Adams M.D."/>
            <person name="Myers E.W."/>
            <person name="Li P.W."/>
            <person name="Mural R.J."/>
            <person name="Sutton G.G."/>
            <person name="Smith H.O."/>
            <person name="Yandell M."/>
            <person name="Evans C.A."/>
            <person name="Holt R.A."/>
            <person name="Gocayne J.D."/>
            <person name="Amanatides P."/>
            <person name="Ballew R.M."/>
            <person name="Huson D.H."/>
            <person name="Wortman J.R."/>
            <person name="Zhang Q."/>
            <person name="Kodira C.D."/>
            <person name="Zheng X.H."/>
            <person name="Chen L."/>
            <person name="Skupski M."/>
            <person name="Subramanian G."/>
            <person name="Thomas P.D."/>
            <person name="Zhang J."/>
            <person name="Gabor Miklos G.L."/>
            <person name="Nelson C."/>
            <person name="Broder S."/>
            <person name="Clark A.G."/>
            <person name="Nadeau J."/>
            <person name="McKusick V.A."/>
            <person name="Zinder N."/>
            <person name="Levine A.J."/>
            <person name="Roberts R.J."/>
            <person name="Simon M."/>
            <person name="Slayman C."/>
            <person name="Hunkapiller M."/>
            <person name="Bolanos R."/>
            <person name="Delcher A."/>
            <person name="Dew I."/>
            <person name="Fasulo D."/>
            <person name="Flanigan M."/>
            <person name="Florea L."/>
            <person name="Halpern A."/>
            <person name="Hannenhalli S."/>
            <person name="Kravitz S."/>
            <person name="Levy S."/>
            <person name="Mobarry C."/>
            <person name="Reinert K."/>
            <person name="Remington K."/>
            <person name="Abu-Threideh J."/>
            <person name="Beasley E."/>
            <person name="Biddick K."/>
            <person name="Bonazzi V."/>
            <person name="Brandon R."/>
            <person name="Cargill M."/>
            <person name="Chandramouliswaran I."/>
            <person name="Charlab R."/>
            <person name="Chaturvedi K."/>
            <person name="Deng Z."/>
            <person name="Di Francesco V."/>
            <person name="Dunn P."/>
            <person name="Eilbeck K."/>
            <person name="Evangelista C."/>
            <person name="Gabrielian A.E."/>
            <person name="Gan W."/>
            <person name="Ge W."/>
            <person name="Gong F."/>
            <person name="Gu Z."/>
            <person name="Guan P."/>
            <person name="Heiman T.J."/>
            <person name="Higgins M.E."/>
            <person name="Ji R.R."/>
            <person name="Ke Z."/>
            <person name="Ketchum K.A."/>
            <person name="Lai Z."/>
            <person name="Lei Y."/>
            <person name="Li Z."/>
            <person name="Li J."/>
            <person name="Liang Y."/>
            <person name="Lin X."/>
            <person name="Lu F."/>
            <person name="Merkulov G.V."/>
            <person name="Milshina N."/>
            <person name="Moore H.M."/>
            <person name="Naik A.K."/>
            <person name="Narayan V.A."/>
            <person name="Neelam B."/>
            <person name="Nusskern D."/>
            <person name="Rusch D.B."/>
            <person name="Salzberg S."/>
            <person name="Shao W."/>
            <person name="Shue B."/>
            <person name="Sun J."/>
            <person name="Wang Z."/>
            <person name="Wang A."/>
            <person name="Wang X."/>
            <person name="Wang J."/>
            <person name="Wei M."/>
            <person name="Wides R."/>
            <person name="Xiao C."/>
            <person name="Yan C."/>
            <person name="Yao A."/>
            <person name="Ye J."/>
            <person name="Zhan M."/>
            <person name="Zhang W."/>
            <person name="Zhang H."/>
            <person name="Zhao Q."/>
            <person name="Zheng L."/>
            <person name="Zhong F."/>
            <person name="Zhong W."/>
            <person name="Zhu S."/>
            <person name="Zhao S."/>
            <person name="Gilbert D."/>
            <person name="Baumhueter S."/>
            <person name="Spier G."/>
            <person name="Carter C."/>
            <person name="Cravchik A."/>
            <person name="Woodage T."/>
            <person name="Ali F."/>
            <person name="An H."/>
            <person name="Awe A."/>
            <person name="Baldwin D."/>
            <person name="Baden H."/>
            <person name="Barnstead M."/>
            <person name="Barrow I."/>
            <person name="Beeson K."/>
            <person name="Busam D."/>
            <person name="Carver A."/>
            <person name="Center A."/>
            <person name="Cheng M.L."/>
            <person name="Curry L."/>
            <person name="Danaher S."/>
            <person name="Davenport L."/>
            <person name="Desilets R."/>
            <person name="Dietz S."/>
            <person name="Dodson K."/>
            <person name="Doup L."/>
            <person name="Ferriera S."/>
            <person name="Garg N."/>
            <person name="Gluecksmann A."/>
            <person name="Hart B."/>
            <person name="Haynes J."/>
            <person name="Haynes C."/>
            <person name="Heiner C."/>
            <person name="Hladun S."/>
            <person name="Hostin D."/>
            <person name="Houck J."/>
            <person name="Howland T."/>
            <person name="Ibegwam C."/>
            <person name="Johnson J."/>
            <person name="Kalush F."/>
            <person name="Kline L."/>
            <person name="Koduru S."/>
            <person name="Love A."/>
            <person name="Mann F."/>
            <person name="May D."/>
            <person name="McCawley S."/>
            <person name="McIntosh T."/>
            <person name="McMullen I."/>
            <person name="Moy M."/>
            <person name="Moy L."/>
            <person name="Murphy B."/>
            <person name="Nelson K."/>
            <person name="Pfannkoch C."/>
            <person name="Pratts E."/>
            <person name="Puri V."/>
            <person name="Qureshi H."/>
            <person name="Reardon M."/>
            <person name="Rodriguez R."/>
            <person name="Rogers Y.H."/>
            <person name="Romblad D."/>
            <person name="Ruhfel B."/>
            <person name="Scott R."/>
            <person name="Sitter C."/>
            <person name="Smallwood M."/>
            <person name="Stewart E."/>
            <person name="Strong R."/>
            <person name="Suh E."/>
            <person name="Thomas R."/>
            <person name="Tint N.N."/>
            <person name="Tse S."/>
            <person name="Vech C."/>
            <person name="Wang G."/>
            <person name="Wetter J."/>
            <person name="Williams S."/>
            <person name="Williams M."/>
            <person name="Windsor S."/>
            <person name="Winn-Deen E."/>
            <person name="Wolfe K."/>
            <person name="Zaveri J."/>
            <person name="Zaveri K."/>
            <person name="Abril J.F."/>
            <person name="Guigo R."/>
            <person name="Campbell M.J."/>
            <person name="Sjolander K.V."/>
            <person name="Karlak B."/>
            <person name="Kejariwal A."/>
            <person name="Mi H."/>
            <person name="Lazareva B."/>
            <person name="Hatton T."/>
            <person name="Narechania A."/>
            <person name="Diemer K."/>
            <person name="Muruganujan A."/>
            <person name="Guo N."/>
            <person name="Sato S."/>
            <person name="Bafna V."/>
            <person name="Istrail S."/>
            <person name="Lippert R."/>
            <person name="Schwartz R."/>
            <person name="Walenz B."/>
            <person name="Yooseph S."/>
            <person name="Allen D."/>
            <person name="Basu A."/>
            <person name="Baxendale J."/>
            <person name="Blick L."/>
            <person name="Caminha M."/>
            <person name="Carnes-Stine J."/>
            <person name="Caulk P."/>
            <person name="Chiang Y.H."/>
            <person name="Coyne M."/>
            <person name="Dahlke C."/>
            <person name="Mays A."/>
            <person name="Dombroski M."/>
            <person name="Donnelly M."/>
            <person name="Ely D."/>
            <person name="Esparham S."/>
            <person name="Fosler C."/>
            <person name="Gire H."/>
            <person name="Glanowski S."/>
            <person name="Glasser K."/>
            <person name="Glodek A."/>
            <person name="Gorokhov M."/>
            <person name="Graham K."/>
            <person name="Gropman B."/>
            <person name="Harris M."/>
            <person name="Heil J."/>
            <person name="Henderson S."/>
            <person name="Hoover J."/>
            <person name="Jennings D."/>
            <person name="Jordan C."/>
            <person name="Jordan J."/>
            <person name="Kasha J."/>
            <person name="Kagan L."/>
            <person name="Kraft C."/>
            <person name="Levitsky A."/>
            <person name="Lewis M."/>
            <person name="Liu X."/>
            <person name="Lopez J."/>
            <person name="Ma D."/>
            <person name="Majoros W."/>
            <person name="McDaniel J."/>
            <person name="Murphy S."/>
            <person name="Newman M."/>
            <person name="Nguyen T."/>
            <person name="Nguyen N."/>
            <person name="Nodell M."/>
            <person name="Pan S."/>
            <person name="Peck J."/>
            <person name="Peterson M."/>
            <person name="Rowe W."/>
            <person name="Sanders R."/>
            <person name="Scott J."/>
            <person name="Simpson M."/>
            <person name="Smith T."/>
            <person name="Sprague A."/>
            <person name="Stockwell T."/>
            <person name="Turner R."/>
            <person name="Venter E."/>
            <person name="Wang M."/>
            <person name="Wen M."/>
            <person name="Wu D."/>
            <person name="Wu M."/>
            <person name="Xia A."/>
            <person name="Zandieh A."/>
            <person name="Zhu X."/>
        </authorList>
    </citation>
    <scope>NUCLEOTIDE SEQUENCE</scope>
</reference>
<dbReference type="AlphaFoldDB" id="A0N4X8"/>
<evidence type="ECO:0000313" key="2">
    <source>
        <dbReference type="EMBL" id="EAW66285.1"/>
    </source>
</evidence>
<reference evidence="1" key="1">
    <citation type="journal article" date="1994" name="Genomics">
        <title>The human T-cell receptor TCRAC/TCRDC (C alpha/C delta) region: organization, sequence, and evolution of 97.6 kb of DNA.</title>
        <authorList>
            <person name="Koop B.F."/>
            <person name="Rowen L."/>
            <person name="Wang K."/>
            <person name="Kuo C.L."/>
            <person name="Seto D."/>
            <person name="Lenstra J.A."/>
            <person name="Howard S."/>
            <person name="Shan W."/>
            <person name="Deshpande P."/>
            <person name="Hood L."/>
        </authorList>
    </citation>
    <scope>NUCLEOTIDE SEQUENCE</scope>
</reference>
<protein>
    <submittedName>
        <fullName evidence="2">HCG2039759</fullName>
    </submittedName>
    <submittedName>
        <fullName evidence="1">Possible J 31 gene segment</fullName>
    </submittedName>
</protein>
<feature type="non-terminal residue" evidence="1">
    <location>
        <position position="1"/>
    </location>
</feature>
<evidence type="ECO:0000313" key="1">
    <source>
        <dbReference type="EMBL" id="AAB86765.1"/>
    </source>
</evidence>
<proteinExistence type="predicted"/>
<accession>A0N4X8</accession>
<feature type="non-terminal residue" evidence="1">
    <location>
        <position position="18"/>
    </location>
</feature>
<reference evidence="2" key="3">
    <citation type="submission" date="2005-09" db="EMBL/GenBank/DDBJ databases">
        <authorList>
            <person name="Mural R.J."/>
            <person name="Istrail S."/>
            <person name="Sutton G."/>
            <person name="Florea L."/>
            <person name="Halpern A.L."/>
            <person name="Mobarry C.M."/>
            <person name="Lippert R."/>
            <person name="Walenz B."/>
            <person name="Shatkay H."/>
            <person name="Dew I."/>
            <person name="Miller J.R."/>
            <person name="Flanigan M.J."/>
            <person name="Edwards N.J."/>
            <person name="Bolanos R."/>
            <person name="Fasulo D."/>
            <person name="Halldorsson B.V."/>
            <person name="Hannenhalli S."/>
            <person name="Turner R."/>
            <person name="Yooseph S."/>
            <person name="Lu F."/>
            <person name="Nusskern D.R."/>
            <person name="Shue B.C."/>
            <person name="Zheng X.H."/>
            <person name="Zhong F."/>
            <person name="Delcher A.L."/>
            <person name="Huson D.H."/>
            <person name="Kravitz S.A."/>
            <person name="Mouchard L."/>
            <person name="Reinert K."/>
            <person name="Remington K.A."/>
            <person name="Clark A.G."/>
            <person name="Waterman M.S."/>
            <person name="Eichler E.E."/>
            <person name="Adams M.D."/>
            <person name="Hunkapiller M.W."/>
            <person name="Myers E.W."/>
            <person name="Venter J.C."/>
        </authorList>
    </citation>
    <scope>NUCLEOTIDE SEQUENCE</scope>
</reference>
<name>A0N4X8_HUMAN</name>
<gene>
    <name evidence="1" type="primary">Tcr-alpha</name>
    <name evidence="2" type="ORF">hCG_2039759</name>
</gene>
<sequence length="18" mass="1974">NNNARLMFGDGTQLVVKP</sequence>